<dbReference type="Proteomes" id="UP001060085">
    <property type="component" value="Linkage Group LG05"/>
</dbReference>
<dbReference type="EMBL" id="CM044705">
    <property type="protein sequence ID" value="KAI5664105.1"/>
    <property type="molecule type" value="Genomic_DNA"/>
</dbReference>
<proteinExistence type="predicted"/>
<reference evidence="2" key="1">
    <citation type="journal article" date="2023" name="Nat. Plants">
        <title>Single-cell RNA sequencing provides a high-resolution roadmap for understanding the multicellular compartmentation of specialized metabolism.</title>
        <authorList>
            <person name="Sun S."/>
            <person name="Shen X."/>
            <person name="Li Y."/>
            <person name="Li Y."/>
            <person name="Wang S."/>
            <person name="Li R."/>
            <person name="Zhang H."/>
            <person name="Shen G."/>
            <person name="Guo B."/>
            <person name="Wei J."/>
            <person name="Xu J."/>
            <person name="St-Pierre B."/>
            <person name="Chen S."/>
            <person name="Sun C."/>
        </authorList>
    </citation>
    <scope>NUCLEOTIDE SEQUENCE [LARGE SCALE GENOMIC DNA]</scope>
</reference>
<evidence type="ECO:0000313" key="2">
    <source>
        <dbReference type="Proteomes" id="UP001060085"/>
    </source>
</evidence>
<accession>A0ACC0ATB4</accession>
<protein>
    <submittedName>
        <fullName evidence="1">Uncharacterized protein</fullName>
    </submittedName>
</protein>
<keyword evidence="2" id="KW-1185">Reference proteome</keyword>
<comment type="caution">
    <text evidence="1">The sequence shown here is derived from an EMBL/GenBank/DDBJ whole genome shotgun (WGS) entry which is preliminary data.</text>
</comment>
<gene>
    <name evidence="1" type="ORF">M9H77_23428</name>
</gene>
<organism evidence="1 2">
    <name type="scientific">Catharanthus roseus</name>
    <name type="common">Madagascar periwinkle</name>
    <name type="synonym">Vinca rosea</name>
    <dbReference type="NCBI Taxonomy" id="4058"/>
    <lineage>
        <taxon>Eukaryota</taxon>
        <taxon>Viridiplantae</taxon>
        <taxon>Streptophyta</taxon>
        <taxon>Embryophyta</taxon>
        <taxon>Tracheophyta</taxon>
        <taxon>Spermatophyta</taxon>
        <taxon>Magnoliopsida</taxon>
        <taxon>eudicotyledons</taxon>
        <taxon>Gunneridae</taxon>
        <taxon>Pentapetalae</taxon>
        <taxon>asterids</taxon>
        <taxon>lamiids</taxon>
        <taxon>Gentianales</taxon>
        <taxon>Apocynaceae</taxon>
        <taxon>Rauvolfioideae</taxon>
        <taxon>Vinceae</taxon>
        <taxon>Catharanthinae</taxon>
        <taxon>Catharanthus</taxon>
    </lineage>
</organism>
<sequence length="267" mass="29748">MKMAKFWRRAHLTANSSPAPTIAGRPLDGYGLEANTLPRLVGSTLLSSVGFSFHHDGGNRTNAYCGNNHGNGNFTPKRNNGVGNFSSYAKSYGNNSYDDCGGYDRDNAKYDYYEHSPYDFQEKVDEYHFNIVNYASCVLGVEHKGRSMEKELGAILEELPKIKDTDGNVDNDMVVYKENALKIRFEVLEKSTPTADGSSTPTVTGRPYDGNGLEGNTLLHPRNEPNGVKSNWYDLLEQRTSFSTVACKQIDQRGYWLIYSLDLVGPN</sequence>
<name>A0ACC0ATB4_CATRO</name>
<evidence type="ECO:0000313" key="1">
    <source>
        <dbReference type="EMBL" id="KAI5664105.1"/>
    </source>
</evidence>